<dbReference type="Proteomes" id="UP000284024">
    <property type="component" value="Unassembled WGS sequence"/>
</dbReference>
<evidence type="ECO:0000313" key="3">
    <source>
        <dbReference type="Proteomes" id="UP000284024"/>
    </source>
</evidence>
<organism evidence="2 3">
    <name type="scientific">Blautia obeum</name>
    <dbReference type="NCBI Taxonomy" id="40520"/>
    <lineage>
        <taxon>Bacteria</taxon>
        <taxon>Bacillati</taxon>
        <taxon>Bacillota</taxon>
        <taxon>Clostridia</taxon>
        <taxon>Lachnospirales</taxon>
        <taxon>Lachnospiraceae</taxon>
        <taxon>Blautia</taxon>
    </lineage>
</organism>
<reference evidence="2 3" key="1">
    <citation type="submission" date="2018-08" db="EMBL/GenBank/DDBJ databases">
        <title>A genome reference for cultivated species of the human gut microbiota.</title>
        <authorList>
            <person name="Zou Y."/>
            <person name="Xue W."/>
            <person name="Luo G."/>
        </authorList>
    </citation>
    <scope>NUCLEOTIDE SEQUENCE [LARGE SCALE GENOMIC DNA]</scope>
    <source>
        <strain evidence="2 3">AM18-2AC</strain>
    </source>
</reference>
<feature type="compositionally biased region" description="Basic and acidic residues" evidence="1">
    <location>
        <begin position="1"/>
        <end position="21"/>
    </location>
</feature>
<feature type="region of interest" description="Disordered" evidence="1">
    <location>
        <begin position="1"/>
        <end position="31"/>
    </location>
</feature>
<accession>A0A414W4X1</accession>
<name>A0A414W4X1_9FIRM</name>
<protein>
    <submittedName>
        <fullName evidence="2">Uncharacterized protein</fullName>
    </submittedName>
</protein>
<evidence type="ECO:0000313" key="2">
    <source>
        <dbReference type="EMBL" id="RHH20342.1"/>
    </source>
</evidence>
<sequence length="61" mass="7165">MQSPDSKHPQVPQKEKQDAITRRQASSSAPKRKTRYNCLLGIIFKIWKIQVEDAFVHSWQK</sequence>
<evidence type="ECO:0000256" key="1">
    <source>
        <dbReference type="SAM" id="MobiDB-lite"/>
    </source>
</evidence>
<gene>
    <name evidence="2" type="ORF">DW222_06005</name>
</gene>
<comment type="caution">
    <text evidence="2">The sequence shown here is derived from an EMBL/GenBank/DDBJ whole genome shotgun (WGS) entry which is preliminary data.</text>
</comment>
<dbReference type="EMBL" id="QRJH01000002">
    <property type="protein sequence ID" value="RHH20342.1"/>
    <property type="molecule type" value="Genomic_DNA"/>
</dbReference>
<proteinExistence type="predicted"/>
<dbReference type="AlphaFoldDB" id="A0A414W4X1"/>